<reference evidence="5 6" key="1">
    <citation type="journal article" date="2016" name="Genome Announc.">
        <title>First Complete Genome Sequence of a Subdivision 6 Acidobacterium Strain.</title>
        <authorList>
            <person name="Huang S."/>
            <person name="Vieira S."/>
            <person name="Bunk B."/>
            <person name="Riedel T."/>
            <person name="Sproer C."/>
            <person name="Overmann J."/>
        </authorList>
    </citation>
    <scope>NUCLEOTIDE SEQUENCE [LARGE SCALE GENOMIC DNA]</scope>
    <source>
        <strain evidence="6">DSM 100886 HEG_-6_39</strain>
    </source>
</reference>
<dbReference type="GO" id="GO:0042597">
    <property type="term" value="C:periplasmic space"/>
    <property type="evidence" value="ECO:0007669"/>
    <property type="project" value="InterPro"/>
</dbReference>
<dbReference type="KEGG" id="abac:LuPra_03515"/>
<reference evidence="6" key="2">
    <citation type="submission" date="2016-04" db="EMBL/GenBank/DDBJ databases">
        <title>First Complete Genome Sequence of a Subdivision 6 Acidobacterium.</title>
        <authorList>
            <person name="Huang S."/>
            <person name="Vieira S."/>
            <person name="Bunk B."/>
            <person name="Riedel T."/>
            <person name="Sproeer C."/>
            <person name="Overmann J."/>
        </authorList>
    </citation>
    <scope>NUCLEOTIDE SEQUENCE [LARGE SCALE GENOMIC DNA]</scope>
    <source>
        <strain evidence="6">DSM 100886 HEG_-6_39</strain>
    </source>
</reference>
<organism evidence="5 6">
    <name type="scientific">Luteitalea pratensis</name>
    <dbReference type="NCBI Taxonomy" id="1855912"/>
    <lineage>
        <taxon>Bacteria</taxon>
        <taxon>Pseudomonadati</taxon>
        <taxon>Acidobacteriota</taxon>
        <taxon>Vicinamibacteria</taxon>
        <taxon>Vicinamibacterales</taxon>
        <taxon>Vicinamibacteraceae</taxon>
        <taxon>Luteitalea</taxon>
    </lineage>
</organism>
<evidence type="ECO:0000256" key="3">
    <source>
        <dbReference type="SAM" id="SignalP"/>
    </source>
</evidence>
<feature type="compositionally biased region" description="Low complexity" evidence="2">
    <location>
        <begin position="27"/>
        <end position="38"/>
    </location>
</feature>
<dbReference type="GO" id="GO:0015031">
    <property type="term" value="P:protein transport"/>
    <property type="evidence" value="ECO:0007669"/>
    <property type="project" value="InterPro"/>
</dbReference>
<evidence type="ECO:0000256" key="2">
    <source>
        <dbReference type="SAM" id="MobiDB-lite"/>
    </source>
</evidence>
<dbReference type="Proteomes" id="UP000076079">
    <property type="component" value="Chromosome"/>
</dbReference>
<dbReference type="PANTHER" id="PTHR36842:SF1">
    <property type="entry name" value="PROTEIN TOLB"/>
    <property type="match status" value="1"/>
</dbReference>
<feature type="chain" id="PRO_5007511738" evidence="3">
    <location>
        <begin position="25"/>
        <end position="476"/>
    </location>
</feature>
<feature type="region of interest" description="Disordered" evidence="2">
    <location>
        <begin position="27"/>
        <end position="58"/>
    </location>
</feature>
<dbReference type="OrthoDB" id="108903at2"/>
<keyword evidence="3" id="KW-0732">Signal</keyword>
<dbReference type="SUPFAM" id="SSF52964">
    <property type="entry name" value="TolB, N-terminal domain"/>
    <property type="match status" value="1"/>
</dbReference>
<dbReference type="PANTHER" id="PTHR36842">
    <property type="entry name" value="PROTEIN TOLB HOMOLOG"/>
    <property type="match status" value="1"/>
</dbReference>
<dbReference type="InterPro" id="IPR011659">
    <property type="entry name" value="WD40"/>
</dbReference>
<evidence type="ECO:0000259" key="4">
    <source>
        <dbReference type="Pfam" id="PF04052"/>
    </source>
</evidence>
<evidence type="ECO:0000256" key="1">
    <source>
        <dbReference type="ARBA" id="ARBA00009820"/>
    </source>
</evidence>
<feature type="signal peptide" evidence="3">
    <location>
        <begin position="1"/>
        <end position="24"/>
    </location>
</feature>
<dbReference type="RefSeq" id="WP_110171938.1">
    <property type="nucleotide sequence ID" value="NZ_CP015136.1"/>
</dbReference>
<dbReference type="STRING" id="1855912.LuPra_03515"/>
<name>A0A143PNW4_LUTPR</name>
<gene>
    <name evidence="5" type="ORF">LuPra_03515</name>
</gene>
<sequence precursor="true">MTTAPRSLLTAALAALASTVLVLAAPQGRQAPASQQPAPAQPPTTPPPGQPPPQQPDQIGVSITLSGGAAPRVAVPNFIAASPDLKAAADTIGEVLWDDLRFEREYDLIPRASYAPITPATSMETVPFDQWKELGANAVLIGTVRQNASSLTVQARLFDVATQRSVWAKEYTASANNPRGFAHTISDELHKEQRSLVGVARTKLAFASDRDGEQARGTVEQRSIKEIYIADYDGDAQRRVTVNRSLAINPSWSSDGRAIAYTSYRRGYPDIYVSYIYQGKMDQPAGGTETIHNFLPAFSPDGSRIAFMTNRDGNMEIYSVSRDGSNLRRVTSHPGNDSTPTWSPAGNQIAFTSDRSGSPQIYIADADGMGQPRRITNESWADRATWSPAPYNEIAYAGRNGPGFDIKIFSLEQGQIRTVTDSNGSNESPSWAPNGRHLAFASTRAGRTQIFTIARDGNDLHQVTKAGNNVQPSWSR</sequence>
<dbReference type="Pfam" id="PF07676">
    <property type="entry name" value="PD40"/>
    <property type="match status" value="4"/>
</dbReference>
<accession>A0A143PNW4</accession>
<proteinExistence type="inferred from homology"/>
<protein>
    <submittedName>
        <fullName evidence="5">Translocation protein TolB</fullName>
    </submittedName>
</protein>
<dbReference type="Gene3D" id="3.40.50.10070">
    <property type="entry name" value="TolB, N-terminal domain"/>
    <property type="match status" value="1"/>
</dbReference>
<keyword evidence="6" id="KW-1185">Reference proteome</keyword>
<evidence type="ECO:0000313" key="6">
    <source>
        <dbReference type="Proteomes" id="UP000076079"/>
    </source>
</evidence>
<dbReference type="InterPro" id="IPR007195">
    <property type="entry name" value="TolB_N"/>
</dbReference>
<dbReference type="Gene3D" id="2.120.10.30">
    <property type="entry name" value="TolB, C-terminal domain"/>
    <property type="match status" value="2"/>
</dbReference>
<dbReference type="EMBL" id="CP015136">
    <property type="protein sequence ID" value="AMY10285.1"/>
    <property type="molecule type" value="Genomic_DNA"/>
</dbReference>
<feature type="compositionally biased region" description="Pro residues" evidence="2">
    <location>
        <begin position="39"/>
        <end position="55"/>
    </location>
</feature>
<comment type="similarity">
    <text evidence="1">Belongs to the TolB family.</text>
</comment>
<dbReference type="Pfam" id="PF04052">
    <property type="entry name" value="TolB_N"/>
    <property type="match status" value="1"/>
</dbReference>
<feature type="domain" description="TolB N-terminal" evidence="4">
    <location>
        <begin position="61"/>
        <end position="165"/>
    </location>
</feature>
<dbReference type="InterPro" id="IPR011042">
    <property type="entry name" value="6-blade_b-propeller_TolB-like"/>
</dbReference>
<dbReference type="SUPFAM" id="SSF69304">
    <property type="entry name" value="Tricorn protease N-terminal domain"/>
    <property type="match status" value="1"/>
</dbReference>
<evidence type="ECO:0000313" key="5">
    <source>
        <dbReference type="EMBL" id="AMY10285.1"/>
    </source>
</evidence>
<dbReference type="AlphaFoldDB" id="A0A143PNW4"/>